<dbReference type="Gene3D" id="3.40.30.10">
    <property type="entry name" value="Glutaredoxin"/>
    <property type="match status" value="1"/>
</dbReference>
<evidence type="ECO:0000313" key="14">
    <source>
        <dbReference type="EMBL" id="OXA92052.1"/>
    </source>
</evidence>
<keyword evidence="7" id="KW-0676">Redox-active center</keyword>
<accession>A0A086A7C2</accession>
<evidence type="ECO:0000256" key="11">
    <source>
        <dbReference type="ARBA" id="ARBA00049091"/>
    </source>
</evidence>
<gene>
    <name evidence="14" type="ORF">B0A62_16800</name>
    <name evidence="13" type="ORF">IW20_18545</name>
</gene>
<protein>
    <recommendedName>
        <fullName evidence="2">thioredoxin-dependent peroxiredoxin</fullName>
        <ecNumber evidence="2">1.11.1.24</ecNumber>
    </recommendedName>
    <alternativeName>
        <fullName evidence="8">Thioredoxin peroxidase</fullName>
    </alternativeName>
    <alternativeName>
        <fullName evidence="10">Thioredoxin-dependent peroxiredoxin Bcp</fullName>
    </alternativeName>
</protein>
<evidence type="ECO:0000256" key="9">
    <source>
        <dbReference type="ARBA" id="ARBA00038489"/>
    </source>
</evidence>
<dbReference type="Pfam" id="PF00578">
    <property type="entry name" value="AhpC-TSA"/>
    <property type="match status" value="1"/>
</dbReference>
<dbReference type="GO" id="GO:0034599">
    <property type="term" value="P:cellular response to oxidative stress"/>
    <property type="evidence" value="ECO:0007669"/>
    <property type="project" value="TreeGrafter"/>
</dbReference>
<evidence type="ECO:0000256" key="2">
    <source>
        <dbReference type="ARBA" id="ARBA00013017"/>
    </source>
</evidence>
<dbReference type="GO" id="GO:0045454">
    <property type="term" value="P:cell redox homeostasis"/>
    <property type="evidence" value="ECO:0007669"/>
    <property type="project" value="TreeGrafter"/>
</dbReference>
<evidence type="ECO:0000313" key="16">
    <source>
        <dbReference type="Proteomes" id="UP000198424"/>
    </source>
</evidence>
<keyword evidence="4" id="KW-0049">Antioxidant</keyword>
<reference evidence="14 16" key="2">
    <citation type="submission" date="2016-11" db="EMBL/GenBank/DDBJ databases">
        <title>Whole genomes of Flavobacteriaceae.</title>
        <authorList>
            <person name="Stine C."/>
            <person name="Li C."/>
            <person name="Tadesse D."/>
        </authorList>
    </citation>
    <scope>NUCLEOTIDE SEQUENCE [LARGE SCALE GENOMIC DNA]</scope>
    <source>
        <strain evidence="14 16">ATCC 29551</strain>
    </source>
</reference>
<evidence type="ECO:0000313" key="13">
    <source>
        <dbReference type="EMBL" id="KFF12586.1"/>
    </source>
</evidence>
<sequence length="212" mass="24428">MKILAQQIEELNENLAKQLPIEVLEVFSKSIEELKTQGIGEGSIKLGERFPNFSLQNTNDERVELKELLKNGKVIVAFFRGSWCPYCNLELKALQEDLKQIVDKKTELVVITPQKSDYSNELKNNHQLDFELLTDKDNALAKQLGISFELQNYVIPTYKSLGIDLSNYNDNDNNELPIPAVFVIDTDYHITYKFVDANYMNRINIQELILQL</sequence>
<keyword evidence="6" id="KW-1015">Disulfide bond</keyword>
<evidence type="ECO:0000256" key="6">
    <source>
        <dbReference type="ARBA" id="ARBA00023157"/>
    </source>
</evidence>
<dbReference type="CDD" id="cd02970">
    <property type="entry name" value="PRX_like2"/>
    <property type="match status" value="1"/>
</dbReference>
<evidence type="ECO:0000313" key="15">
    <source>
        <dbReference type="Proteomes" id="UP000028712"/>
    </source>
</evidence>
<dbReference type="Proteomes" id="UP000198424">
    <property type="component" value="Unassembled WGS sequence"/>
</dbReference>
<dbReference type="PANTHER" id="PTHR42801:SF7">
    <property type="entry name" value="SLL1159 PROTEIN"/>
    <property type="match status" value="1"/>
</dbReference>
<dbReference type="InterPro" id="IPR000866">
    <property type="entry name" value="AhpC/TSA"/>
</dbReference>
<organism evidence="13 15">
    <name type="scientific">Flavobacterium hydatis</name>
    <name type="common">Cytophaga aquatilis</name>
    <dbReference type="NCBI Taxonomy" id="991"/>
    <lineage>
        <taxon>Bacteria</taxon>
        <taxon>Pseudomonadati</taxon>
        <taxon>Bacteroidota</taxon>
        <taxon>Flavobacteriia</taxon>
        <taxon>Flavobacteriales</taxon>
        <taxon>Flavobacteriaceae</taxon>
        <taxon>Flavobacterium</taxon>
    </lineage>
</organism>
<evidence type="ECO:0000259" key="12">
    <source>
        <dbReference type="PROSITE" id="PS51352"/>
    </source>
</evidence>
<name>A0A086A7C2_FLAHY</name>
<dbReference type="InterPro" id="IPR050924">
    <property type="entry name" value="Peroxiredoxin_BCP/PrxQ"/>
</dbReference>
<feature type="domain" description="Thioredoxin" evidence="12">
    <location>
        <begin position="44"/>
        <end position="212"/>
    </location>
</feature>
<dbReference type="EC" id="1.11.1.24" evidence="2"/>
<dbReference type="SUPFAM" id="SSF52833">
    <property type="entry name" value="Thioredoxin-like"/>
    <property type="match status" value="1"/>
</dbReference>
<proteinExistence type="inferred from homology"/>
<dbReference type="PANTHER" id="PTHR42801">
    <property type="entry name" value="THIOREDOXIN-DEPENDENT PEROXIDE REDUCTASE"/>
    <property type="match status" value="1"/>
</dbReference>
<evidence type="ECO:0000256" key="8">
    <source>
        <dbReference type="ARBA" id="ARBA00032824"/>
    </source>
</evidence>
<dbReference type="EMBL" id="MUGY01000024">
    <property type="protein sequence ID" value="OXA92052.1"/>
    <property type="molecule type" value="Genomic_DNA"/>
</dbReference>
<dbReference type="GO" id="GO:0008379">
    <property type="term" value="F:thioredoxin peroxidase activity"/>
    <property type="evidence" value="ECO:0007669"/>
    <property type="project" value="TreeGrafter"/>
</dbReference>
<dbReference type="RefSeq" id="WP_035625572.1">
    <property type="nucleotide sequence ID" value="NZ_JBEWQG010000034.1"/>
</dbReference>
<dbReference type="InterPro" id="IPR036249">
    <property type="entry name" value="Thioredoxin-like_sf"/>
</dbReference>
<evidence type="ECO:0000256" key="1">
    <source>
        <dbReference type="ARBA" id="ARBA00003330"/>
    </source>
</evidence>
<dbReference type="AlphaFoldDB" id="A0A086A7C2"/>
<evidence type="ECO:0000256" key="7">
    <source>
        <dbReference type="ARBA" id="ARBA00023284"/>
    </source>
</evidence>
<reference evidence="13 15" key="1">
    <citation type="submission" date="2014-07" db="EMBL/GenBank/DDBJ databases">
        <title>Genome of Flavobacterium hydatis DSM 2063.</title>
        <authorList>
            <person name="Pipes S.E."/>
            <person name="Stropko S.J."/>
            <person name="Newman J.D."/>
        </authorList>
    </citation>
    <scope>NUCLEOTIDE SEQUENCE [LARGE SCALE GENOMIC DNA]</scope>
    <source>
        <strain evidence="13 15">DSM 2063</strain>
    </source>
</reference>
<dbReference type="PROSITE" id="PS51352">
    <property type="entry name" value="THIOREDOXIN_2"/>
    <property type="match status" value="1"/>
</dbReference>
<dbReference type="Proteomes" id="UP000028712">
    <property type="component" value="Unassembled WGS sequence"/>
</dbReference>
<comment type="caution">
    <text evidence="13">The sequence shown here is derived from an EMBL/GenBank/DDBJ whole genome shotgun (WGS) entry which is preliminary data.</text>
</comment>
<dbReference type="EMBL" id="JPRM01000031">
    <property type="protein sequence ID" value="KFF12586.1"/>
    <property type="molecule type" value="Genomic_DNA"/>
</dbReference>
<comment type="catalytic activity">
    <reaction evidence="11">
        <text>a hydroperoxide + [thioredoxin]-dithiol = an alcohol + [thioredoxin]-disulfide + H2O</text>
        <dbReference type="Rhea" id="RHEA:62620"/>
        <dbReference type="Rhea" id="RHEA-COMP:10698"/>
        <dbReference type="Rhea" id="RHEA-COMP:10700"/>
        <dbReference type="ChEBI" id="CHEBI:15377"/>
        <dbReference type="ChEBI" id="CHEBI:29950"/>
        <dbReference type="ChEBI" id="CHEBI:30879"/>
        <dbReference type="ChEBI" id="CHEBI:35924"/>
        <dbReference type="ChEBI" id="CHEBI:50058"/>
        <dbReference type="EC" id="1.11.1.24"/>
    </reaction>
</comment>
<keyword evidence="3" id="KW-0575">Peroxidase</keyword>
<evidence type="ECO:0000256" key="3">
    <source>
        <dbReference type="ARBA" id="ARBA00022559"/>
    </source>
</evidence>
<comment type="function">
    <text evidence="1">Thiol-specific peroxidase that catalyzes the reduction of hydrogen peroxide and organic hydroperoxides to water and alcohols, respectively. Plays a role in cell protection against oxidative stress by detoxifying peroxides and as sensor of hydrogen peroxide-mediated signaling events.</text>
</comment>
<keyword evidence="5" id="KW-0560">Oxidoreductase</keyword>
<evidence type="ECO:0000256" key="10">
    <source>
        <dbReference type="ARBA" id="ARBA00042639"/>
    </source>
</evidence>
<comment type="similarity">
    <text evidence="9">Belongs to the peroxiredoxin family. BCP/PrxQ subfamily.</text>
</comment>
<evidence type="ECO:0000256" key="5">
    <source>
        <dbReference type="ARBA" id="ARBA00023002"/>
    </source>
</evidence>
<dbReference type="InterPro" id="IPR013766">
    <property type="entry name" value="Thioredoxin_domain"/>
</dbReference>
<keyword evidence="16" id="KW-1185">Reference proteome</keyword>
<evidence type="ECO:0000256" key="4">
    <source>
        <dbReference type="ARBA" id="ARBA00022862"/>
    </source>
</evidence>
<dbReference type="OrthoDB" id="9809746at2"/>
<dbReference type="eggNOG" id="COG1225">
    <property type="taxonomic scope" value="Bacteria"/>
</dbReference>
<dbReference type="GO" id="GO:0005737">
    <property type="term" value="C:cytoplasm"/>
    <property type="evidence" value="ECO:0007669"/>
    <property type="project" value="TreeGrafter"/>
</dbReference>